<evidence type="ECO:0000256" key="2">
    <source>
        <dbReference type="ARBA" id="ARBA00023239"/>
    </source>
</evidence>
<dbReference type="eggNOG" id="COG0764">
    <property type="taxonomic scope" value="Bacteria"/>
</dbReference>
<dbReference type="GO" id="GO:0019171">
    <property type="term" value="F:(3R)-hydroxyacyl-[acyl-carrier-protein] dehydratase activity"/>
    <property type="evidence" value="ECO:0007669"/>
    <property type="project" value="UniProtKB-EC"/>
</dbReference>
<dbReference type="CDD" id="cd01288">
    <property type="entry name" value="FabZ"/>
    <property type="match status" value="1"/>
</dbReference>
<gene>
    <name evidence="3" type="primary">fabZ</name>
    <name evidence="3" type="ordered locus">LSA_11940</name>
</gene>
<evidence type="ECO:0000313" key="3">
    <source>
        <dbReference type="EMBL" id="AEN99572.1"/>
    </source>
</evidence>
<name>G2KWP7_FRUST</name>
<accession>G2KWP7</accession>
<dbReference type="EC" id="4.2.1.59" evidence="3"/>
<dbReference type="InterPro" id="IPR029069">
    <property type="entry name" value="HotDog_dom_sf"/>
</dbReference>
<comment type="similarity">
    <text evidence="1">Belongs to the thioester dehydratase family. FabZ subfamily.</text>
</comment>
<dbReference type="AlphaFoldDB" id="G2KWP7"/>
<proteinExistence type="inferred from homology"/>
<keyword evidence="2 3" id="KW-0456">Lyase</keyword>
<dbReference type="SUPFAM" id="SSF54637">
    <property type="entry name" value="Thioesterase/thiol ester dehydrase-isomerase"/>
    <property type="match status" value="1"/>
</dbReference>
<dbReference type="EMBL" id="CP002461">
    <property type="protein sequence ID" value="AEN99572.1"/>
    <property type="molecule type" value="Genomic_DNA"/>
</dbReference>
<dbReference type="HOGENOM" id="CLU_078912_1_0_9"/>
<dbReference type="PANTHER" id="PTHR30272">
    <property type="entry name" value="3-HYDROXYACYL-[ACYL-CARRIER-PROTEIN] DEHYDRATASE"/>
    <property type="match status" value="1"/>
</dbReference>
<protein>
    <submittedName>
        <fullName evidence="3">(3R)-hydroxymyristoyl-[acyl-carrier-protein]dehyd ratase</fullName>
        <ecNumber evidence="3">4.2.1.59</ecNumber>
    </submittedName>
</protein>
<dbReference type="InterPro" id="IPR013114">
    <property type="entry name" value="FabA_FabZ"/>
</dbReference>
<dbReference type="KEGG" id="lsn:LSA_11940"/>
<sequence>MKWSNLINQCLKSRRTRMDYKVSDFIPQRYPFEMIDKIIDVQPGKSAEAVKNLSVNEWFFSNENQFSLPHPIIVEALAQTGVVAILSMPEHKGKNVFFGGIKNAEFKADMHPGDILHLKVELTKLKRNIGVGHAEVIRDGEVIVDANLMFAIE</sequence>
<reference evidence="3 4" key="1">
    <citation type="journal article" date="2011" name="Microb. Cell Fact.">
        <title>Genomic analysis reveals Lactobacillus sanfranciscensis as stable element in traditional sourdoughs.</title>
        <authorList>
            <person name="Vogel R.F."/>
            <person name="Pavlovic M."/>
            <person name="Ehrmann M.A."/>
            <person name="Wiezer A."/>
            <person name="Liesegang H."/>
            <person name="Offschanka S."/>
            <person name="Voget S."/>
            <person name="Angelov A."/>
            <person name="Bocker G."/>
            <person name="Liebl W."/>
        </authorList>
    </citation>
    <scope>NUCLEOTIDE SEQUENCE [LARGE SCALE GENOMIC DNA]</scope>
    <source>
        <strain evidence="3 4">TMW 1.1304</strain>
    </source>
</reference>
<evidence type="ECO:0000313" key="4">
    <source>
        <dbReference type="Proteomes" id="UP000001285"/>
    </source>
</evidence>
<evidence type="ECO:0000256" key="1">
    <source>
        <dbReference type="ARBA" id="ARBA00009174"/>
    </source>
</evidence>
<dbReference type="PANTHER" id="PTHR30272:SF1">
    <property type="entry name" value="3-HYDROXYACYL-[ACYL-CARRIER-PROTEIN] DEHYDRATASE"/>
    <property type="match status" value="1"/>
</dbReference>
<dbReference type="Pfam" id="PF07977">
    <property type="entry name" value="FabA"/>
    <property type="match status" value="1"/>
</dbReference>
<dbReference type="Gene3D" id="3.10.129.10">
    <property type="entry name" value="Hotdog Thioesterase"/>
    <property type="match status" value="1"/>
</dbReference>
<dbReference type="Proteomes" id="UP000001285">
    <property type="component" value="Chromosome"/>
</dbReference>
<dbReference type="STRING" id="714313.LSA_11940"/>
<keyword evidence="4" id="KW-1185">Reference proteome</keyword>
<organism evidence="3 4">
    <name type="scientific">Fructilactobacillus sanfranciscensis (strain TMW 1.1304)</name>
    <name type="common">Lactobacillus sanfranciscensis</name>
    <dbReference type="NCBI Taxonomy" id="714313"/>
    <lineage>
        <taxon>Bacteria</taxon>
        <taxon>Bacillati</taxon>
        <taxon>Bacillota</taxon>
        <taxon>Bacilli</taxon>
        <taxon>Lactobacillales</taxon>
        <taxon>Lactobacillaceae</taxon>
        <taxon>Fructilactobacillus</taxon>
    </lineage>
</organism>